<dbReference type="Proteomes" id="UP000223828">
    <property type="component" value="Unassembled WGS sequence"/>
</dbReference>
<gene>
    <name evidence="2" type="ORF">BTJ66_12945</name>
    <name evidence="3" type="ORF">MNY58_12970</name>
</gene>
<protein>
    <submittedName>
        <fullName evidence="2">Uncharacterized protein</fullName>
    </submittedName>
</protein>
<dbReference type="RefSeq" id="WP_099091354.1">
    <property type="nucleotide sequence ID" value="NZ_CP093217.1"/>
</dbReference>
<feature type="transmembrane region" description="Helical" evidence="1">
    <location>
        <begin position="5"/>
        <end position="24"/>
    </location>
</feature>
<keyword evidence="5" id="KW-1185">Reference proteome</keyword>
<evidence type="ECO:0000313" key="2">
    <source>
        <dbReference type="EMBL" id="PHK48570.1"/>
    </source>
</evidence>
<name>A0A2C6WHH7_9STAP</name>
<keyword evidence="1" id="KW-0472">Membrane</keyword>
<organism evidence="2 4">
    <name type="scientific">Staphylococcus edaphicus</name>
    <dbReference type="NCBI Taxonomy" id="1955013"/>
    <lineage>
        <taxon>Bacteria</taxon>
        <taxon>Bacillati</taxon>
        <taxon>Bacillota</taxon>
        <taxon>Bacilli</taxon>
        <taxon>Bacillales</taxon>
        <taxon>Staphylococcaceae</taxon>
        <taxon>Staphylococcus</taxon>
    </lineage>
</organism>
<evidence type="ECO:0000313" key="4">
    <source>
        <dbReference type="Proteomes" id="UP000223828"/>
    </source>
</evidence>
<sequence>MSKALYVHHTINLALMIIFIIFQFMEISSLTISIILLALLLINLIGFIIANHKNVKAKGMTIEDNQKFKR</sequence>
<evidence type="ECO:0000313" key="5">
    <source>
        <dbReference type="Proteomes" id="UP001056588"/>
    </source>
</evidence>
<dbReference type="EMBL" id="MRZN01000031">
    <property type="protein sequence ID" value="PHK48570.1"/>
    <property type="molecule type" value="Genomic_DNA"/>
</dbReference>
<reference evidence="2" key="1">
    <citation type="journal article" date="2017" name="Appl. Environ. Microbiol.">
        <title>Staphylococcus edaphicus sp. nov., isolated in Antarctica, harbours mecC gene and genomic islands with suspected role in adaptation to extreme environment.</title>
        <authorList>
            <person name="Pantucek R."/>
            <person name="Sedlacek I."/>
            <person name="Indrakova A."/>
            <person name="Vrbovska V."/>
            <person name="Maslanova I."/>
            <person name="Kovarovic V."/>
            <person name="Svec P."/>
            <person name="Kralova S."/>
            <person name="Kristofova L."/>
            <person name="Keklakova J."/>
            <person name="Petras P."/>
            <person name="Doskar J."/>
        </authorList>
    </citation>
    <scope>NUCLEOTIDE SEQUENCE</scope>
    <source>
        <strain evidence="2">CCM 8730</strain>
    </source>
</reference>
<keyword evidence="1" id="KW-1133">Transmembrane helix</keyword>
<reference evidence="4" key="2">
    <citation type="submission" date="2017-10" db="EMBL/GenBank/DDBJ databases">
        <title>Staphylococcus edaphicus sp. nov., isolated in Antarctica, harbouring mecC gene and genomic islands essential in adaptation to extreme environment.</title>
        <authorList>
            <person name="Pantucek R."/>
            <person name="Sedlacek I."/>
            <person name="Indrakova A."/>
            <person name="Vrbovska V."/>
            <person name="Maslanova I."/>
            <person name="Kovarovic V."/>
            <person name="Svec P."/>
            <person name="Kralova S."/>
            <person name="Kristofova L."/>
            <person name="Keklakova J."/>
            <person name="Petras P."/>
            <person name="Doskar J."/>
        </authorList>
    </citation>
    <scope>NUCLEOTIDE SEQUENCE [LARGE SCALE GENOMIC DNA]</scope>
    <source>
        <strain evidence="4">CCM 5085</strain>
    </source>
</reference>
<proteinExistence type="predicted"/>
<keyword evidence="1" id="KW-0812">Transmembrane</keyword>
<dbReference type="AlphaFoldDB" id="A0A2C6WHH7"/>
<accession>A0A2C6WHH7</accession>
<feature type="transmembrane region" description="Helical" evidence="1">
    <location>
        <begin position="30"/>
        <end position="50"/>
    </location>
</feature>
<evidence type="ECO:0000256" key="1">
    <source>
        <dbReference type="SAM" id="Phobius"/>
    </source>
</evidence>
<reference evidence="3" key="4">
    <citation type="submission" date="2022-03" db="EMBL/GenBank/DDBJ databases">
        <title>Complete Genome Sequence of Staphylococcus edaphicus strain CCM 8731.</title>
        <authorList>
            <person name="Rimmer C.O."/>
            <person name="Thomas J.C."/>
        </authorList>
    </citation>
    <scope>NUCLEOTIDE SEQUENCE</scope>
    <source>
        <strain evidence="3">CCM 8731</strain>
    </source>
</reference>
<reference evidence="2" key="3">
    <citation type="submission" date="2017-10" db="EMBL/GenBank/DDBJ databases">
        <authorList>
            <person name="Vrbovska V."/>
            <person name="Kovarovic V."/>
            <person name="Indrakova A."/>
        </authorList>
    </citation>
    <scope>NUCLEOTIDE SEQUENCE</scope>
    <source>
        <strain evidence="2">CCM 8730</strain>
    </source>
</reference>
<evidence type="ECO:0000313" key="3">
    <source>
        <dbReference type="EMBL" id="UQW81449.1"/>
    </source>
</evidence>
<dbReference type="EMBL" id="CP093217">
    <property type="protein sequence ID" value="UQW81449.1"/>
    <property type="molecule type" value="Genomic_DNA"/>
</dbReference>
<dbReference type="Proteomes" id="UP001056588">
    <property type="component" value="Chromosome"/>
</dbReference>